<protein>
    <submittedName>
        <fullName evidence="1">Uncharacterized protein</fullName>
    </submittedName>
</protein>
<evidence type="ECO:0000313" key="2">
    <source>
        <dbReference type="Proteomes" id="UP001470023"/>
    </source>
</evidence>
<gene>
    <name evidence="1" type="ORF">ABT272_42315</name>
</gene>
<comment type="caution">
    <text evidence="1">The sequence shown here is derived from an EMBL/GenBank/DDBJ whole genome shotgun (WGS) entry which is preliminary data.</text>
</comment>
<reference evidence="1 2" key="1">
    <citation type="submission" date="2024-06" db="EMBL/GenBank/DDBJ databases">
        <title>The Natural Products Discovery Center: Release of the First 8490 Sequenced Strains for Exploring Actinobacteria Biosynthetic Diversity.</title>
        <authorList>
            <person name="Kalkreuter E."/>
            <person name="Kautsar S.A."/>
            <person name="Yang D."/>
            <person name="Bader C.D."/>
            <person name="Teijaro C.N."/>
            <person name="Fluegel L."/>
            <person name="Davis C.M."/>
            <person name="Simpson J.R."/>
            <person name="Lauterbach L."/>
            <person name="Steele A.D."/>
            <person name="Gui C."/>
            <person name="Meng S."/>
            <person name="Li G."/>
            <person name="Viehrig K."/>
            <person name="Ye F."/>
            <person name="Su P."/>
            <person name="Kiefer A.F."/>
            <person name="Nichols A."/>
            <person name="Cepeda A.J."/>
            <person name="Yan W."/>
            <person name="Fan B."/>
            <person name="Jiang Y."/>
            <person name="Adhikari A."/>
            <person name="Zheng C.-J."/>
            <person name="Schuster L."/>
            <person name="Cowan T.M."/>
            <person name="Smanski M.J."/>
            <person name="Chevrette M.G."/>
            <person name="De Carvalho L.P.S."/>
            <person name="Shen B."/>
        </authorList>
    </citation>
    <scope>NUCLEOTIDE SEQUENCE [LARGE SCALE GENOMIC DNA]</scope>
    <source>
        <strain evidence="1 2">NPDC001166</strain>
    </source>
</reference>
<dbReference type="EMBL" id="JBEPAZ010000094">
    <property type="protein sequence ID" value="MER6434256.1"/>
    <property type="molecule type" value="Genomic_DNA"/>
</dbReference>
<proteinExistence type="predicted"/>
<evidence type="ECO:0000313" key="1">
    <source>
        <dbReference type="EMBL" id="MER6434256.1"/>
    </source>
</evidence>
<dbReference type="RefSeq" id="WP_352066120.1">
    <property type="nucleotide sequence ID" value="NZ_JBEPAZ010000094.1"/>
</dbReference>
<organism evidence="1 2">
    <name type="scientific">Streptomyces sp. 900105245</name>
    <dbReference type="NCBI Taxonomy" id="3154379"/>
    <lineage>
        <taxon>Bacteria</taxon>
        <taxon>Bacillati</taxon>
        <taxon>Actinomycetota</taxon>
        <taxon>Actinomycetes</taxon>
        <taxon>Kitasatosporales</taxon>
        <taxon>Streptomycetaceae</taxon>
        <taxon>Streptomyces</taxon>
    </lineage>
</organism>
<accession>A0ABV1UM27</accession>
<name>A0ABV1UM27_9ACTN</name>
<dbReference type="Proteomes" id="UP001470023">
    <property type="component" value="Unassembled WGS sequence"/>
</dbReference>
<sequence length="62" mass="6735">MDRREVPGEFAAVVEGYRLDRMAASADVVSQTIQDGRRRAVPGSVYVTTQEFRAAYAEGVAG</sequence>
<keyword evidence="2" id="KW-1185">Reference proteome</keyword>